<keyword evidence="3 4" id="KW-0067">ATP-binding</keyword>
<keyword evidence="6" id="KW-0436">Ligase</keyword>
<evidence type="ECO:0000313" key="7">
    <source>
        <dbReference type="Proteomes" id="UP000319502"/>
    </source>
</evidence>
<dbReference type="NCBIfam" id="TIGR02727">
    <property type="entry name" value="MTHFS_bact"/>
    <property type="match status" value="1"/>
</dbReference>
<proteinExistence type="inferred from homology"/>
<dbReference type="SUPFAM" id="SSF100950">
    <property type="entry name" value="NagB/RpiA/CoA transferase-like"/>
    <property type="match status" value="1"/>
</dbReference>
<feature type="binding site" evidence="4">
    <location>
        <position position="56"/>
    </location>
    <ligand>
        <name>substrate</name>
    </ligand>
</feature>
<gene>
    <name evidence="6" type="ORF">FHP91_12930</name>
</gene>
<keyword evidence="7" id="KW-1185">Reference proteome</keyword>
<dbReference type="AlphaFoldDB" id="A0A557QPM1"/>
<dbReference type="InterPro" id="IPR002698">
    <property type="entry name" value="FTHF_cligase"/>
</dbReference>
<dbReference type="RefSeq" id="WP_144309992.1">
    <property type="nucleotide sequence ID" value="NZ_VMNK01000012.1"/>
</dbReference>
<sequence length="190" mass="20666">MEIARKHLRDTAIRARETLGADARAPLEAALQTHVEALLARLAPATLAFCWPYRGEPDLRPVVQRWLAADAARSAALPIVIAPDQPMTFRQWTPASEMVPDRHGILMPASGATLHPELILIPLNAFDAAGYRLGYGGGYFDRTLAALSPAPQTVGIGFELGRVATTHPQPHDHPMHWLVTEAGIHRVEAA</sequence>
<protein>
    <recommendedName>
        <fullName evidence="5">5-formyltetrahydrofolate cyclo-ligase</fullName>
        <ecNumber evidence="5">6.3.3.2</ecNumber>
    </recommendedName>
</protein>
<comment type="caution">
    <text evidence="6">The sequence shown here is derived from an EMBL/GenBank/DDBJ whole genome shotgun (WGS) entry which is preliminary data.</text>
</comment>
<reference evidence="6 7" key="1">
    <citation type="submission" date="2019-07" db="EMBL/GenBank/DDBJ databases">
        <title>The pathways for chlorine oxyanion respiration interact through the shared metabolite chlorate.</title>
        <authorList>
            <person name="Barnum T.P."/>
            <person name="Cheng Y."/>
            <person name="Hill K.A."/>
            <person name="Lucas L.N."/>
            <person name="Carlson H.K."/>
            <person name="Coates J.D."/>
        </authorList>
    </citation>
    <scope>NUCLEOTIDE SEQUENCE [LARGE SCALE GENOMIC DNA]</scope>
    <source>
        <strain evidence="6 7">SFB-3</strain>
    </source>
</reference>
<name>A0A557QPM1_9RHOO</name>
<dbReference type="GO" id="GO:0035999">
    <property type="term" value="P:tetrahydrofolate interconversion"/>
    <property type="evidence" value="ECO:0007669"/>
    <property type="project" value="TreeGrafter"/>
</dbReference>
<dbReference type="PANTHER" id="PTHR23407:SF1">
    <property type="entry name" value="5-FORMYLTETRAHYDROFOLATE CYCLO-LIGASE"/>
    <property type="match status" value="1"/>
</dbReference>
<keyword evidence="2 4" id="KW-0547">Nucleotide-binding</keyword>
<dbReference type="InterPro" id="IPR037171">
    <property type="entry name" value="NagB/RpiA_transferase-like"/>
</dbReference>
<dbReference type="EMBL" id="VMNK01000012">
    <property type="protein sequence ID" value="TVO54766.1"/>
    <property type="molecule type" value="Genomic_DNA"/>
</dbReference>
<dbReference type="InterPro" id="IPR024185">
    <property type="entry name" value="FTHF_cligase-like_sf"/>
</dbReference>
<dbReference type="Proteomes" id="UP000319502">
    <property type="component" value="Unassembled WGS sequence"/>
</dbReference>
<evidence type="ECO:0000256" key="5">
    <source>
        <dbReference type="RuleBase" id="RU361279"/>
    </source>
</evidence>
<dbReference type="PANTHER" id="PTHR23407">
    <property type="entry name" value="ATPASE INHIBITOR/5-FORMYLTETRAHYDROFOLATE CYCLO-LIGASE"/>
    <property type="match status" value="1"/>
</dbReference>
<keyword evidence="5" id="KW-0479">Metal-binding</keyword>
<accession>A0A557QPM1</accession>
<evidence type="ECO:0000256" key="1">
    <source>
        <dbReference type="ARBA" id="ARBA00010638"/>
    </source>
</evidence>
<dbReference type="EC" id="6.3.3.2" evidence="5"/>
<dbReference type="GO" id="GO:0005524">
    <property type="term" value="F:ATP binding"/>
    <property type="evidence" value="ECO:0007669"/>
    <property type="project" value="UniProtKB-KW"/>
</dbReference>
<dbReference type="Pfam" id="PF01812">
    <property type="entry name" value="5-FTHF_cyc-lig"/>
    <property type="match status" value="1"/>
</dbReference>
<evidence type="ECO:0000313" key="6">
    <source>
        <dbReference type="EMBL" id="TVO54766.1"/>
    </source>
</evidence>
<dbReference type="GO" id="GO:0046872">
    <property type="term" value="F:metal ion binding"/>
    <property type="evidence" value="ECO:0007669"/>
    <property type="project" value="UniProtKB-KW"/>
</dbReference>
<organism evidence="6 7">
    <name type="scientific">Denitromonas halophila</name>
    <dbReference type="NCBI Taxonomy" id="1629404"/>
    <lineage>
        <taxon>Bacteria</taxon>
        <taxon>Pseudomonadati</taxon>
        <taxon>Pseudomonadota</taxon>
        <taxon>Betaproteobacteria</taxon>
        <taxon>Rhodocyclales</taxon>
        <taxon>Zoogloeaceae</taxon>
        <taxon>Denitromonas</taxon>
    </lineage>
</organism>
<evidence type="ECO:0000256" key="4">
    <source>
        <dbReference type="PIRSR" id="PIRSR006806-1"/>
    </source>
</evidence>
<evidence type="ECO:0000256" key="2">
    <source>
        <dbReference type="ARBA" id="ARBA00022741"/>
    </source>
</evidence>
<feature type="binding site" evidence="4">
    <location>
        <begin position="5"/>
        <end position="9"/>
    </location>
    <ligand>
        <name>ATP</name>
        <dbReference type="ChEBI" id="CHEBI:30616"/>
    </ligand>
</feature>
<keyword evidence="5" id="KW-0460">Magnesium</keyword>
<dbReference type="Gene3D" id="3.40.50.10420">
    <property type="entry name" value="NagB/RpiA/CoA transferase-like"/>
    <property type="match status" value="1"/>
</dbReference>
<comment type="cofactor">
    <cofactor evidence="5">
        <name>Mg(2+)</name>
        <dbReference type="ChEBI" id="CHEBI:18420"/>
    </cofactor>
</comment>
<dbReference type="PIRSF" id="PIRSF006806">
    <property type="entry name" value="FTHF_cligase"/>
    <property type="match status" value="1"/>
</dbReference>
<comment type="catalytic activity">
    <reaction evidence="5">
        <text>(6S)-5-formyl-5,6,7,8-tetrahydrofolate + ATP = (6R)-5,10-methenyltetrahydrofolate + ADP + phosphate</text>
        <dbReference type="Rhea" id="RHEA:10488"/>
        <dbReference type="ChEBI" id="CHEBI:30616"/>
        <dbReference type="ChEBI" id="CHEBI:43474"/>
        <dbReference type="ChEBI" id="CHEBI:57455"/>
        <dbReference type="ChEBI" id="CHEBI:57457"/>
        <dbReference type="ChEBI" id="CHEBI:456216"/>
        <dbReference type="EC" id="6.3.3.2"/>
    </reaction>
</comment>
<dbReference type="GO" id="GO:0009396">
    <property type="term" value="P:folic acid-containing compound biosynthetic process"/>
    <property type="evidence" value="ECO:0007669"/>
    <property type="project" value="TreeGrafter"/>
</dbReference>
<dbReference type="OrthoDB" id="9801938at2"/>
<comment type="similarity">
    <text evidence="1 5">Belongs to the 5-formyltetrahydrofolate cyclo-ligase family.</text>
</comment>
<dbReference type="GO" id="GO:0030272">
    <property type="term" value="F:5-formyltetrahydrofolate cyclo-ligase activity"/>
    <property type="evidence" value="ECO:0007669"/>
    <property type="project" value="UniProtKB-EC"/>
</dbReference>
<evidence type="ECO:0000256" key="3">
    <source>
        <dbReference type="ARBA" id="ARBA00022840"/>
    </source>
</evidence>